<comment type="caution">
    <text evidence="2">The sequence shown here is derived from an EMBL/GenBank/DDBJ whole genome shotgun (WGS) entry which is preliminary data.</text>
</comment>
<dbReference type="PANTHER" id="PTHR46560:SF7">
    <property type="entry name" value="RE59626P"/>
    <property type="match status" value="1"/>
</dbReference>
<keyword evidence="3" id="KW-1185">Reference proteome</keyword>
<reference evidence="2" key="1">
    <citation type="submission" date="2023-10" db="EMBL/GenBank/DDBJ databases">
        <title>Genome assembly of Pristionchus species.</title>
        <authorList>
            <person name="Yoshida K."/>
            <person name="Sommer R.J."/>
        </authorList>
    </citation>
    <scope>NUCLEOTIDE SEQUENCE</scope>
    <source>
        <strain evidence="2">RS5133</strain>
    </source>
</reference>
<dbReference type="Proteomes" id="UP001432322">
    <property type="component" value="Unassembled WGS sequence"/>
</dbReference>
<sequence>TLQLQVQPNETFSILPRNCFAVNLKTGERYSLTDEMGCAIDDQRFPQWTRTSNSSAIAIFRTFKWPDSTVIRFQCDCVACLGCPQPDCSRGAVARRKLRMRKTRHTMEEERDEKKEEITGAAEVLHFSRSVVGSEGLTKSSIVSVADD</sequence>
<feature type="non-terminal residue" evidence="2">
    <location>
        <position position="1"/>
    </location>
</feature>
<gene>
    <name evidence="2" type="ORF">PFISCL1PPCAC_11314</name>
</gene>
<dbReference type="EMBL" id="BTSY01000003">
    <property type="protein sequence ID" value="GMT20017.1"/>
    <property type="molecule type" value="Genomic_DNA"/>
</dbReference>
<dbReference type="AlphaFoldDB" id="A0AAV5VJV7"/>
<evidence type="ECO:0000259" key="1">
    <source>
        <dbReference type="PROSITE" id="PS51034"/>
    </source>
</evidence>
<evidence type="ECO:0000313" key="3">
    <source>
        <dbReference type="Proteomes" id="UP001432322"/>
    </source>
</evidence>
<protein>
    <recommendedName>
        <fullName evidence="1">ZP domain-containing protein</fullName>
    </recommendedName>
</protein>
<dbReference type="PROSITE" id="PS51034">
    <property type="entry name" value="ZP_2"/>
    <property type="match status" value="1"/>
</dbReference>
<organism evidence="2 3">
    <name type="scientific">Pristionchus fissidentatus</name>
    <dbReference type="NCBI Taxonomy" id="1538716"/>
    <lineage>
        <taxon>Eukaryota</taxon>
        <taxon>Metazoa</taxon>
        <taxon>Ecdysozoa</taxon>
        <taxon>Nematoda</taxon>
        <taxon>Chromadorea</taxon>
        <taxon>Rhabditida</taxon>
        <taxon>Rhabditina</taxon>
        <taxon>Diplogasteromorpha</taxon>
        <taxon>Diplogasteroidea</taxon>
        <taxon>Neodiplogasteridae</taxon>
        <taxon>Pristionchus</taxon>
    </lineage>
</organism>
<dbReference type="InterPro" id="IPR001507">
    <property type="entry name" value="ZP_dom"/>
</dbReference>
<proteinExistence type="predicted"/>
<dbReference type="PANTHER" id="PTHR46560">
    <property type="entry name" value="CYPHER, ISOFORM B"/>
    <property type="match status" value="1"/>
</dbReference>
<evidence type="ECO:0000313" key="2">
    <source>
        <dbReference type="EMBL" id="GMT20017.1"/>
    </source>
</evidence>
<name>A0AAV5VJV7_9BILA</name>
<accession>A0AAV5VJV7</accession>
<feature type="domain" description="ZP" evidence="1">
    <location>
        <begin position="1"/>
        <end position="95"/>
    </location>
</feature>